<evidence type="ECO:0000313" key="5">
    <source>
        <dbReference type="Proteomes" id="UP000542342"/>
    </source>
</evidence>
<dbReference type="InterPro" id="IPR041071">
    <property type="entry name" value="DAHP_snth_FXD"/>
</dbReference>
<dbReference type="Pfam" id="PF18152">
    <property type="entry name" value="DAHP_snth_FXD"/>
    <property type="match status" value="1"/>
</dbReference>
<dbReference type="GO" id="GO:0016832">
    <property type="term" value="F:aldehyde-lyase activity"/>
    <property type="evidence" value="ECO:0007669"/>
    <property type="project" value="InterPro"/>
</dbReference>
<comment type="caution">
    <text evidence="4">The sequence shown here is derived from an EMBL/GenBank/DDBJ whole genome shotgun (WGS) entry which is preliminary data.</text>
</comment>
<dbReference type="PANTHER" id="PTHR43018">
    <property type="entry name" value="PHOSPHO-2-DEHYDRO-3-DEOXYHEPTONATE ALDOLASE"/>
    <property type="match status" value="1"/>
</dbReference>
<dbReference type="NCBIfam" id="TIGR01361">
    <property type="entry name" value="DAHP_synth_Bsub"/>
    <property type="match status" value="1"/>
</dbReference>
<dbReference type="PANTHER" id="PTHR43018:SF2">
    <property type="entry name" value="PHOSPHO-2-DEHYDRO-3-DEOXYHEPTONATE ALDOLASE"/>
    <property type="match status" value="1"/>
</dbReference>
<dbReference type="SUPFAM" id="SSF51569">
    <property type="entry name" value="Aldolase"/>
    <property type="match status" value="1"/>
</dbReference>
<gene>
    <name evidence="4" type="primary">aroF</name>
    <name evidence="4" type="ORF">H0921_02315</name>
</gene>
<accession>A0A7V8VBH8</accession>
<dbReference type="AlphaFoldDB" id="A0A7V8VBH8"/>
<dbReference type="InterPro" id="IPR006218">
    <property type="entry name" value="DAHP1/KDSA"/>
</dbReference>
<name>A0A7V8VBH8_9BACT</name>
<dbReference type="NCBIfam" id="NF006421">
    <property type="entry name" value="PRK08673.1"/>
    <property type="match status" value="1"/>
</dbReference>
<dbReference type="RefSeq" id="WP_194536397.1">
    <property type="nucleotide sequence ID" value="NZ_JACEFB010000001.1"/>
</dbReference>
<dbReference type="InterPro" id="IPR013785">
    <property type="entry name" value="Aldolase_TIM"/>
</dbReference>
<protein>
    <submittedName>
        <fullName evidence="4">3-deoxy-7-phosphoheptulonate synthase</fullName>
        <ecNumber evidence="4">2.5.1.54</ecNumber>
    </submittedName>
</protein>
<evidence type="ECO:0000313" key="4">
    <source>
        <dbReference type="EMBL" id="MBA2224989.1"/>
    </source>
</evidence>
<organism evidence="4 5">
    <name type="scientific">Thermogemmata fonticola</name>
    <dbReference type="NCBI Taxonomy" id="2755323"/>
    <lineage>
        <taxon>Bacteria</taxon>
        <taxon>Pseudomonadati</taxon>
        <taxon>Planctomycetota</taxon>
        <taxon>Planctomycetia</taxon>
        <taxon>Gemmatales</taxon>
        <taxon>Gemmataceae</taxon>
        <taxon>Thermogemmata</taxon>
    </lineage>
</organism>
<dbReference type="Gene3D" id="3.30.70.1140">
    <property type="entry name" value="Phospho-2-dehydro-3-deoxyheptonate aldolase, domain 1"/>
    <property type="match status" value="1"/>
</dbReference>
<dbReference type="Proteomes" id="UP000542342">
    <property type="component" value="Unassembled WGS sequence"/>
</dbReference>
<keyword evidence="1 4" id="KW-0808">Transferase</keyword>
<sequence length="347" mass="38056">MILVIRPDATLEQLEHIIERVRELGFTPHVSRGESRTIVGVIGDENRPGAENLSAIPGVEQVLRIMKPFKLASREFHAADSVVYVGKVRIGGGSLAMIAGPCAVESYEQMDIIARYVKAGGANILRGGAFKPRTSPYAFQGLGEEGLKILRDVGQKYDLPIVTEVMDPRQVELVCRYADMLQIGARNMQNFDLLKECGRTRKPILLKRGMSATVKDLLMSAEYILAEGNHDVVLCERGVRSFEDSTRNMLDMSAVPNVKVQSHLPIIVDPSHATGRPDLIPSMCRAAVAAGADGVHVEVHHCPEKALSDGPQALLPHQFLDLMGDLRRLAAALGREFWSRPEAELVP</sequence>
<dbReference type="NCBIfam" id="NF009239">
    <property type="entry name" value="PRK12595.1"/>
    <property type="match status" value="1"/>
</dbReference>
<feature type="domain" description="DAHP synthase ferredoxin-like" evidence="3">
    <location>
        <begin position="1"/>
        <end position="67"/>
    </location>
</feature>
<keyword evidence="5" id="KW-1185">Reference proteome</keyword>
<proteinExistence type="predicted"/>
<evidence type="ECO:0000259" key="3">
    <source>
        <dbReference type="Pfam" id="PF18152"/>
    </source>
</evidence>
<dbReference type="Gene3D" id="3.20.20.70">
    <property type="entry name" value="Aldolase class I"/>
    <property type="match status" value="1"/>
</dbReference>
<dbReference type="InterPro" id="IPR006268">
    <property type="entry name" value="DAHP_syn_2"/>
</dbReference>
<dbReference type="GO" id="GO:0009073">
    <property type="term" value="P:aromatic amino acid family biosynthetic process"/>
    <property type="evidence" value="ECO:0007669"/>
    <property type="project" value="InterPro"/>
</dbReference>
<evidence type="ECO:0000259" key="2">
    <source>
        <dbReference type="Pfam" id="PF00793"/>
    </source>
</evidence>
<dbReference type="GO" id="GO:0003849">
    <property type="term" value="F:3-deoxy-7-phosphoheptulonate synthase activity"/>
    <property type="evidence" value="ECO:0007669"/>
    <property type="project" value="UniProtKB-EC"/>
</dbReference>
<dbReference type="EC" id="2.5.1.54" evidence="4"/>
<dbReference type="EMBL" id="JACEFB010000001">
    <property type="protein sequence ID" value="MBA2224989.1"/>
    <property type="molecule type" value="Genomic_DNA"/>
</dbReference>
<dbReference type="Pfam" id="PF00793">
    <property type="entry name" value="DAHP_synth_1"/>
    <property type="match status" value="1"/>
</dbReference>
<reference evidence="4 5" key="1">
    <citation type="submission" date="2020-07" db="EMBL/GenBank/DDBJ databases">
        <title>Thermogemmata thermophila gen. nov., sp. nov., a novel moderate thermophilic planctomycete from a Kamchatka hot spring.</title>
        <authorList>
            <person name="Elcheninov A.G."/>
            <person name="Podosokorskaya O.A."/>
            <person name="Kovaleva O.L."/>
            <person name="Novikov A."/>
            <person name="Bonch-Osmolovskaya E.A."/>
            <person name="Toshchakov S.V."/>
            <person name="Kublanov I.V."/>
        </authorList>
    </citation>
    <scope>NUCLEOTIDE SEQUENCE [LARGE SCALE GENOMIC DNA]</scope>
    <source>
        <strain evidence="4 5">2918</strain>
    </source>
</reference>
<evidence type="ECO:0000256" key="1">
    <source>
        <dbReference type="ARBA" id="ARBA00022679"/>
    </source>
</evidence>
<dbReference type="InterPro" id="IPR052899">
    <property type="entry name" value="Class-I_DAHP_synthase"/>
</dbReference>
<feature type="domain" description="DAHP synthetase I/KDSA" evidence="2">
    <location>
        <begin position="87"/>
        <end position="319"/>
    </location>
</feature>